<organism evidence="2">
    <name type="scientific">Paenarthrobacter sp. AMU7</name>
    <dbReference type="NCBI Taxonomy" id="3162492"/>
    <lineage>
        <taxon>Bacteria</taxon>
        <taxon>Bacillati</taxon>
        <taxon>Actinomycetota</taxon>
        <taxon>Actinomycetes</taxon>
        <taxon>Micrococcales</taxon>
        <taxon>Micrococcaceae</taxon>
        <taxon>Paenarthrobacter</taxon>
    </lineage>
</organism>
<dbReference type="AlphaFoldDB" id="A0AB39YMH5"/>
<feature type="transmembrane region" description="Helical" evidence="1">
    <location>
        <begin position="118"/>
        <end position="138"/>
    </location>
</feature>
<protein>
    <submittedName>
        <fullName evidence="2">Uncharacterized protein</fullName>
    </submittedName>
</protein>
<proteinExistence type="predicted"/>
<keyword evidence="1" id="KW-0812">Transmembrane</keyword>
<evidence type="ECO:0000313" key="2">
    <source>
        <dbReference type="EMBL" id="XDV70212.1"/>
    </source>
</evidence>
<feature type="transmembrane region" description="Helical" evidence="1">
    <location>
        <begin position="48"/>
        <end position="70"/>
    </location>
</feature>
<gene>
    <name evidence="2" type="ORF">ABQM86_14730</name>
</gene>
<keyword evidence="1" id="KW-0472">Membrane</keyword>
<reference evidence="2" key="1">
    <citation type="submission" date="2024-07" db="EMBL/GenBank/DDBJ databases">
        <authorList>
            <person name="Li J."/>
            <person name="Wei H."/>
            <person name="Ma J."/>
        </authorList>
    </citation>
    <scope>NUCLEOTIDE SEQUENCE</scope>
    <source>
        <strain evidence="2">AMU7</strain>
    </source>
</reference>
<accession>A0AB39YMH5</accession>
<evidence type="ECO:0000256" key="1">
    <source>
        <dbReference type="SAM" id="Phobius"/>
    </source>
</evidence>
<keyword evidence="1" id="KW-1133">Transmembrane helix</keyword>
<dbReference type="RefSeq" id="WP_369744776.1">
    <property type="nucleotide sequence ID" value="NZ_CP165735.1"/>
</dbReference>
<feature type="transmembrane region" description="Helical" evidence="1">
    <location>
        <begin position="76"/>
        <end position="97"/>
    </location>
</feature>
<feature type="transmembrane region" description="Helical" evidence="1">
    <location>
        <begin position="150"/>
        <end position="176"/>
    </location>
</feature>
<name>A0AB39YMH5_9MICC</name>
<dbReference type="EMBL" id="CP165735">
    <property type="protein sequence ID" value="XDV70212.1"/>
    <property type="molecule type" value="Genomic_DNA"/>
</dbReference>
<sequence length="216" mass="22933">MSYQTGPAPLPHAARPLDYWLSTELAAITPAGARSRLREIADARGSSMGAWAAGIGMGAVLILLGVILAIRWGTLVPVPSLGLPGAAITVLCCVFYARARDRLPRTSRLIVNRGPGSLRSALSFVGFILLVFIGLFALTAKPTAWEDPALLQTLVTVLAFLVCLLVAAIIVPATIVGRSSESLRSKAANDPRFRALLEQDLATWRDPYGEAGYGPL</sequence>